<keyword evidence="3" id="KW-0598">Phosphotransferase system</keyword>
<evidence type="ECO:0000313" key="6">
    <source>
        <dbReference type="Proteomes" id="UP000182429"/>
    </source>
</evidence>
<accession>A0A1H2S3S9</accession>
<evidence type="ECO:0000256" key="3">
    <source>
        <dbReference type="ARBA" id="ARBA00022683"/>
    </source>
</evidence>
<dbReference type="Proteomes" id="UP000182429">
    <property type="component" value="Unassembled WGS sequence"/>
</dbReference>
<evidence type="ECO:0000256" key="2">
    <source>
        <dbReference type="ARBA" id="ARBA00022490"/>
    </source>
</evidence>
<dbReference type="PANTHER" id="PTHR33705">
    <property type="entry name" value="PHOSPHOCARRIER PROTEIN HPR"/>
    <property type="match status" value="1"/>
</dbReference>
<keyword evidence="2" id="KW-0963">Cytoplasm</keyword>
<dbReference type="AlphaFoldDB" id="A0A1H2S3S9"/>
<dbReference type="InterPro" id="IPR050399">
    <property type="entry name" value="HPr"/>
</dbReference>
<evidence type="ECO:0000259" key="4">
    <source>
        <dbReference type="PROSITE" id="PS51350"/>
    </source>
</evidence>
<dbReference type="PANTHER" id="PTHR33705:SF2">
    <property type="entry name" value="PHOSPHOCARRIER PROTEIN NPR"/>
    <property type="match status" value="1"/>
</dbReference>
<dbReference type="PROSITE" id="PS00589">
    <property type="entry name" value="PTS_HPR_SER"/>
    <property type="match status" value="1"/>
</dbReference>
<feature type="domain" description="HPr" evidence="4">
    <location>
        <begin position="1"/>
        <end position="89"/>
    </location>
</feature>
<gene>
    <name evidence="5" type="ORF">SAMN04487759_10815</name>
</gene>
<reference evidence="5 6" key="1">
    <citation type="submission" date="2016-10" db="EMBL/GenBank/DDBJ databases">
        <authorList>
            <person name="de Groot N.N."/>
        </authorList>
    </citation>
    <scope>NUCLEOTIDE SEQUENCE [LARGE SCALE GENOMIC DNA]</scope>
    <source>
        <strain evidence="5 6">S3b</strain>
    </source>
</reference>
<dbReference type="OrthoDB" id="9809047at2"/>
<organism evidence="5 6">
    <name type="scientific">Kandleria vitulina</name>
    <dbReference type="NCBI Taxonomy" id="1630"/>
    <lineage>
        <taxon>Bacteria</taxon>
        <taxon>Bacillati</taxon>
        <taxon>Bacillota</taxon>
        <taxon>Erysipelotrichia</taxon>
        <taxon>Erysipelotrichales</taxon>
        <taxon>Coprobacillaceae</taxon>
        <taxon>Kandleria</taxon>
    </lineage>
</organism>
<dbReference type="EMBL" id="FNNF01000008">
    <property type="protein sequence ID" value="SDW26226.1"/>
    <property type="molecule type" value="Genomic_DNA"/>
</dbReference>
<evidence type="ECO:0000313" key="5">
    <source>
        <dbReference type="EMBL" id="SDW26226.1"/>
    </source>
</evidence>
<dbReference type="InterPro" id="IPR000032">
    <property type="entry name" value="HPr-like"/>
</dbReference>
<dbReference type="Gene3D" id="3.30.1340.10">
    <property type="entry name" value="HPr-like"/>
    <property type="match status" value="1"/>
</dbReference>
<comment type="subcellular location">
    <subcellularLocation>
        <location evidence="1">Cytoplasm</location>
    </subcellularLocation>
</comment>
<dbReference type="InterPro" id="IPR002114">
    <property type="entry name" value="PTS_HPr_Ser_P_site"/>
</dbReference>
<sequence>MSKAVTYRIIHPDGLYAGLVEKLIKFAGDFNSDISISYGGRTVNLKSFMGVVSLGVPNKADITITADGYDENKAIREFEKQLRALKVIQ</sequence>
<dbReference type="GO" id="GO:0009401">
    <property type="term" value="P:phosphoenolpyruvate-dependent sugar phosphotransferase system"/>
    <property type="evidence" value="ECO:0007669"/>
    <property type="project" value="UniProtKB-KW"/>
</dbReference>
<dbReference type="Pfam" id="PF00381">
    <property type="entry name" value="PTS-HPr"/>
    <property type="match status" value="1"/>
</dbReference>
<dbReference type="SUPFAM" id="SSF55594">
    <property type="entry name" value="HPr-like"/>
    <property type="match status" value="1"/>
</dbReference>
<dbReference type="STRING" id="1630.SAMN05216514_10828"/>
<dbReference type="InterPro" id="IPR035895">
    <property type="entry name" value="HPr-like_sf"/>
</dbReference>
<proteinExistence type="predicted"/>
<dbReference type="RefSeq" id="WP_074685973.1">
    <property type="nucleotide sequence ID" value="NZ_FNNF01000008.1"/>
</dbReference>
<dbReference type="PROSITE" id="PS51350">
    <property type="entry name" value="PTS_HPR_DOM"/>
    <property type="match status" value="1"/>
</dbReference>
<dbReference type="PRINTS" id="PR00107">
    <property type="entry name" value="PHOSPHOCPHPR"/>
</dbReference>
<protein>
    <submittedName>
        <fullName evidence="5">Phosphocarrier protein</fullName>
    </submittedName>
</protein>
<dbReference type="GO" id="GO:0005737">
    <property type="term" value="C:cytoplasm"/>
    <property type="evidence" value="ECO:0007669"/>
    <property type="project" value="UniProtKB-SubCell"/>
</dbReference>
<name>A0A1H2S3S9_9FIRM</name>
<evidence type="ECO:0000256" key="1">
    <source>
        <dbReference type="ARBA" id="ARBA00004496"/>
    </source>
</evidence>
<dbReference type="eggNOG" id="COG1925">
    <property type="taxonomic scope" value="Bacteria"/>
</dbReference>
<dbReference type="NCBIfam" id="TIGR01003">
    <property type="entry name" value="PTS_HPr_family"/>
    <property type="match status" value="1"/>
</dbReference>